<sequence length="207" mass="22649">MSSDDDPRLSYTDADGIPRRLALSDGLSHVTIGRSPHSDIALTGDAEVSQLHATVDKVGGHWVVVDDGLSRNGTFVNGDRLAGRLLLRPGDRIRIGSTLFTFQSVDMSASRATRVSSGAVITRRSLTEIQHAVLCSLCRPYKHSAAFASPPGNQQIAEELFLSVDTIKSHMRELFTKFGVEQLPPNQKRVRLVERAMQTGIVTDRDL</sequence>
<dbReference type="InterPro" id="IPR016032">
    <property type="entry name" value="Sig_transdc_resp-reg_C-effctor"/>
</dbReference>
<dbReference type="EMBL" id="VIGH01000003">
    <property type="protein sequence ID" value="TQF73640.1"/>
    <property type="molecule type" value="Genomic_DNA"/>
</dbReference>
<protein>
    <submittedName>
        <fullName evidence="3">FHA domain-containing protein</fullName>
    </submittedName>
</protein>
<keyword evidence="4" id="KW-1185">Reference proteome</keyword>
<dbReference type="InterPro" id="IPR008984">
    <property type="entry name" value="SMAD_FHA_dom_sf"/>
</dbReference>
<dbReference type="GO" id="GO:0006355">
    <property type="term" value="P:regulation of DNA-templated transcription"/>
    <property type="evidence" value="ECO:0007669"/>
    <property type="project" value="InterPro"/>
</dbReference>
<dbReference type="Pfam" id="PF00498">
    <property type="entry name" value="FHA"/>
    <property type="match status" value="1"/>
</dbReference>
<accession>A0A541BMV5</accession>
<dbReference type="SUPFAM" id="SSF46894">
    <property type="entry name" value="C-terminal effector domain of the bipartite response regulators"/>
    <property type="match status" value="1"/>
</dbReference>
<dbReference type="InterPro" id="IPR036388">
    <property type="entry name" value="WH-like_DNA-bd_sf"/>
</dbReference>
<proteinExistence type="predicted"/>
<evidence type="ECO:0000256" key="1">
    <source>
        <dbReference type="ARBA" id="ARBA00022553"/>
    </source>
</evidence>
<gene>
    <name evidence="3" type="ORF">FK531_09220</name>
</gene>
<dbReference type="SMART" id="SM00240">
    <property type="entry name" value="FHA"/>
    <property type="match status" value="1"/>
</dbReference>
<dbReference type="Gene3D" id="1.10.10.10">
    <property type="entry name" value="Winged helix-like DNA-binding domain superfamily/Winged helix DNA-binding domain"/>
    <property type="match status" value="1"/>
</dbReference>
<evidence type="ECO:0000259" key="2">
    <source>
        <dbReference type="PROSITE" id="PS50006"/>
    </source>
</evidence>
<dbReference type="Pfam" id="PF00196">
    <property type="entry name" value="GerE"/>
    <property type="match status" value="1"/>
</dbReference>
<dbReference type="Gene3D" id="2.60.200.20">
    <property type="match status" value="1"/>
</dbReference>
<dbReference type="OrthoDB" id="5242544at2"/>
<dbReference type="GO" id="GO:0003677">
    <property type="term" value="F:DNA binding"/>
    <property type="evidence" value="ECO:0007669"/>
    <property type="project" value="InterPro"/>
</dbReference>
<dbReference type="InterPro" id="IPR000792">
    <property type="entry name" value="Tscrpt_reg_LuxR_C"/>
</dbReference>
<evidence type="ECO:0000313" key="4">
    <source>
        <dbReference type="Proteomes" id="UP000316256"/>
    </source>
</evidence>
<dbReference type="Proteomes" id="UP000316256">
    <property type="component" value="Unassembled WGS sequence"/>
</dbReference>
<dbReference type="CDD" id="cd00060">
    <property type="entry name" value="FHA"/>
    <property type="match status" value="1"/>
</dbReference>
<comment type="caution">
    <text evidence="3">The sequence shown here is derived from an EMBL/GenBank/DDBJ whole genome shotgun (WGS) entry which is preliminary data.</text>
</comment>
<organism evidence="3 4">
    <name type="scientific">Rhodococcus spelaei</name>
    <dbReference type="NCBI Taxonomy" id="2546320"/>
    <lineage>
        <taxon>Bacteria</taxon>
        <taxon>Bacillati</taxon>
        <taxon>Actinomycetota</taxon>
        <taxon>Actinomycetes</taxon>
        <taxon>Mycobacteriales</taxon>
        <taxon>Nocardiaceae</taxon>
        <taxon>Rhodococcus</taxon>
    </lineage>
</organism>
<dbReference type="SUPFAM" id="SSF49879">
    <property type="entry name" value="SMAD/FHA domain"/>
    <property type="match status" value="1"/>
</dbReference>
<feature type="domain" description="FHA" evidence="2">
    <location>
        <begin position="30"/>
        <end position="81"/>
    </location>
</feature>
<dbReference type="PROSITE" id="PS50006">
    <property type="entry name" value="FHA_DOMAIN"/>
    <property type="match status" value="1"/>
</dbReference>
<evidence type="ECO:0000313" key="3">
    <source>
        <dbReference type="EMBL" id="TQF73640.1"/>
    </source>
</evidence>
<dbReference type="InterPro" id="IPR000253">
    <property type="entry name" value="FHA_dom"/>
</dbReference>
<dbReference type="AlphaFoldDB" id="A0A541BMV5"/>
<dbReference type="RefSeq" id="WP_142098007.1">
    <property type="nucleotide sequence ID" value="NZ_VIGH01000003.1"/>
</dbReference>
<keyword evidence="1" id="KW-0597">Phosphoprotein</keyword>
<reference evidence="3 4" key="1">
    <citation type="submission" date="2019-06" db="EMBL/GenBank/DDBJ databases">
        <title>Rhodococcus spaelei sp. nov., isolated from a cave.</title>
        <authorList>
            <person name="Lee S.D."/>
        </authorList>
    </citation>
    <scope>NUCLEOTIDE SEQUENCE [LARGE SCALE GENOMIC DNA]</scope>
    <source>
        <strain evidence="3 4">C9-5</strain>
    </source>
</reference>
<name>A0A541BMV5_9NOCA</name>